<dbReference type="EMBL" id="FUKM01000028">
    <property type="protein sequence ID" value="SJN11943.1"/>
    <property type="molecule type" value="Genomic_DNA"/>
</dbReference>
<dbReference type="AlphaFoldDB" id="A0A1R4HXR2"/>
<dbReference type="EMBL" id="RRZC01000015">
    <property type="protein sequence ID" value="MBE0404522.1"/>
    <property type="molecule type" value="Genomic_DNA"/>
</dbReference>
<keyword evidence="4" id="KW-1185">Reference proteome</keyword>
<organism evidence="2 3">
    <name type="scientific">Halomonas citrativorans</name>
    <dbReference type="NCBI Taxonomy" id="2742612"/>
    <lineage>
        <taxon>Bacteria</taxon>
        <taxon>Pseudomonadati</taxon>
        <taxon>Pseudomonadota</taxon>
        <taxon>Gammaproteobacteria</taxon>
        <taxon>Oceanospirillales</taxon>
        <taxon>Halomonadaceae</taxon>
        <taxon>Halomonas</taxon>
    </lineage>
</organism>
<dbReference type="Gene3D" id="1.20.1260.10">
    <property type="match status" value="1"/>
</dbReference>
<dbReference type="OrthoDB" id="278693at2"/>
<evidence type="ECO:0000313" key="2">
    <source>
        <dbReference type="EMBL" id="SJN11943.1"/>
    </source>
</evidence>
<reference evidence="1 4" key="2">
    <citation type="submission" date="2020-07" db="EMBL/GenBank/DDBJ databases">
        <title>Halophilic bacteria isolated from french cheeses.</title>
        <authorList>
            <person name="Kothe C.I."/>
            <person name="Farah-Kraiem B."/>
            <person name="Renault P."/>
            <person name="Dridi B."/>
        </authorList>
    </citation>
    <scope>NUCLEOTIDE SEQUENCE [LARGE SCALE GENOMIC DNA]</scope>
    <source>
        <strain evidence="1 4">FME16</strain>
    </source>
</reference>
<comment type="caution">
    <text evidence="2">The sequence shown here is derived from an EMBL/GenBank/DDBJ whole genome shotgun (WGS) entry which is preliminary data.</text>
</comment>
<dbReference type="Proteomes" id="UP000754821">
    <property type="component" value="Unassembled WGS sequence"/>
</dbReference>
<accession>A0A1R4HXR2</accession>
<sequence>MRYNQVKDLVVWAEGFHERMARQYSEAADRTDNERLSMVLTYLASRELRMQKGLDDLFHDGYDHRDVLETWFDESSEFPQPPELERFTEKSEWNSVDEIARMAVESNRKLQELYEHRASRAAIPPEAEFFNALAEGHEAEIRKLVSSMQKFDDI</sequence>
<evidence type="ECO:0000313" key="3">
    <source>
        <dbReference type="Proteomes" id="UP000196331"/>
    </source>
</evidence>
<reference evidence="2 3" key="1">
    <citation type="submission" date="2017-02" db="EMBL/GenBank/DDBJ databases">
        <authorList>
            <person name="Dridi B."/>
        </authorList>
    </citation>
    <scope>NUCLEOTIDE SEQUENCE [LARGE SCALE GENOMIC DNA]</scope>
    <source>
        <strain evidence="2 3">JB380</strain>
    </source>
</reference>
<dbReference type="InterPro" id="IPR012347">
    <property type="entry name" value="Ferritin-like"/>
</dbReference>
<evidence type="ECO:0000313" key="4">
    <source>
        <dbReference type="Proteomes" id="UP000754821"/>
    </source>
</evidence>
<evidence type="ECO:0000313" key="1">
    <source>
        <dbReference type="EMBL" id="MBE0404522.1"/>
    </source>
</evidence>
<dbReference type="Proteomes" id="UP000196331">
    <property type="component" value="Unassembled WGS sequence"/>
</dbReference>
<protein>
    <submittedName>
        <fullName evidence="1">2-hydroxyacyl-CoA dehydratase</fullName>
    </submittedName>
</protein>
<gene>
    <name evidence="2" type="ORF">CZ787_06995</name>
    <name evidence="1" type="ORF">EI163_13315</name>
</gene>
<name>A0A1R4HXR2_9GAMM</name>
<dbReference type="RefSeq" id="WP_087107520.1">
    <property type="nucleotide sequence ID" value="NZ_FUKM01000028.1"/>
</dbReference>
<proteinExistence type="predicted"/>